<protein>
    <recommendedName>
        <fullName evidence="4">Protein kinase domain-containing protein</fullName>
    </recommendedName>
</protein>
<dbReference type="SUPFAM" id="SSF56112">
    <property type="entry name" value="Protein kinase-like (PK-like)"/>
    <property type="match status" value="1"/>
</dbReference>
<evidence type="ECO:0000313" key="2">
    <source>
        <dbReference type="EMBL" id="KAJ7204456.1"/>
    </source>
</evidence>
<reference evidence="2" key="1">
    <citation type="submission" date="2023-03" db="EMBL/GenBank/DDBJ databases">
        <title>Massive genome expansion in bonnet fungi (Mycena s.s.) driven by repeated elements and novel gene families across ecological guilds.</title>
        <authorList>
            <consortium name="Lawrence Berkeley National Laboratory"/>
            <person name="Harder C.B."/>
            <person name="Miyauchi S."/>
            <person name="Viragh M."/>
            <person name="Kuo A."/>
            <person name="Thoen E."/>
            <person name="Andreopoulos B."/>
            <person name="Lu D."/>
            <person name="Skrede I."/>
            <person name="Drula E."/>
            <person name="Henrissat B."/>
            <person name="Morin E."/>
            <person name="Kohler A."/>
            <person name="Barry K."/>
            <person name="LaButti K."/>
            <person name="Morin E."/>
            <person name="Salamov A."/>
            <person name="Lipzen A."/>
            <person name="Mereny Z."/>
            <person name="Hegedus B."/>
            <person name="Baldrian P."/>
            <person name="Stursova M."/>
            <person name="Weitz H."/>
            <person name="Taylor A."/>
            <person name="Grigoriev I.V."/>
            <person name="Nagy L.G."/>
            <person name="Martin F."/>
            <person name="Kauserud H."/>
        </authorList>
    </citation>
    <scope>NUCLEOTIDE SEQUENCE</scope>
    <source>
        <strain evidence="2">9144</strain>
    </source>
</reference>
<dbReference type="InterPro" id="IPR011009">
    <property type="entry name" value="Kinase-like_dom_sf"/>
</dbReference>
<feature type="compositionally biased region" description="Basic and acidic residues" evidence="1">
    <location>
        <begin position="342"/>
        <end position="352"/>
    </location>
</feature>
<sequence>MSSESSNSQQIANLPNATTCAPTPQMQPVAQPPPLAPPPPAAPIAQAPALTQCPLSATLRRWLPPHRIIMSAVGVGRTATAKFTPISDRQLTAAKTTLRDKLPKRWSIHESMAVNIIEMAARDLDKLMSRDPTLKSDLESLVNVLEPLWTELQVADHMSGEIESRASDSTQLLCSFVKEAIKCLQKAASRAAGRNPPGMSLGVQVSTQVGDTTTHTLIVDKGLYLHISHECLGVIDDKRPSGLPGAVYKLAKRGRSCGVVDIQLQGPLPSEQQDWWVLANKGALYATAYDTNWMIWASNTAYCVGHRCRDHIFWSVLYNRRDAGDEVYPHTAKNVRKVFTGAKDDSPEYSDKTDEDMKEPDTDEDMEELDADEDMEVPDDEDENKDGSAENLYEEDSSPADNLSDPDADEDMDRPEERQDGILLLFLGIALLDLCKREEWMQYWFDENWRTEWFYNLNFYATTFELELDDISGVKPRTDEFDKHGDPSQKSGGKSGGDSSVKTQSKATTLSCAGLNFHGRWFGELATACGFSVEVVESLSHNDRNSVYRGTLLQNGVLISPVAVKLSDQTDAIVAEFGRYMDLKNDMEGCIPKCYGLCVSSGGSAFLVTGLVQELEIDRPLTLANRNTIYAAVDKMHRVGWRHNDIIGHTSVRNVLWSHTGRPILIDFESATKHICTKDCRELRELRNILKLPRDASQKGSKRKRPRELSAAP</sequence>
<gene>
    <name evidence="2" type="ORF">GGX14DRAFT_647088</name>
</gene>
<feature type="region of interest" description="Disordered" evidence="1">
    <location>
        <begin position="1"/>
        <end position="45"/>
    </location>
</feature>
<dbReference type="Proteomes" id="UP001219525">
    <property type="component" value="Unassembled WGS sequence"/>
</dbReference>
<accession>A0AAD6Y6R0</accession>
<feature type="compositionally biased region" description="Polar residues" evidence="1">
    <location>
        <begin position="1"/>
        <end position="20"/>
    </location>
</feature>
<keyword evidence="3" id="KW-1185">Reference proteome</keyword>
<feature type="region of interest" description="Disordered" evidence="1">
    <location>
        <begin position="694"/>
        <end position="713"/>
    </location>
</feature>
<evidence type="ECO:0008006" key="4">
    <source>
        <dbReference type="Google" id="ProtNLM"/>
    </source>
</evidence>
<feature type="compositionally biased region" description="Basic and acidic residues" evidence="1">
    <location>
        <begin position="477"/>
        <end position="487"/>
    </location>
</feature>
<feature type="compositionally biased region" description="Pro residues" evidence="1">
    <location>
        <begin position="30"/>
        <end position="42"/>
    </location>
</feature>
<organism evidence="2 3">
    <name type="scientific">Mycena pura</name>
    <dbReference type="NCBI Taxonomy" id="153505"/>
    <lineage>
        <taxon>Eukaryota</taxon>
        <taxon>Fungi</taxon>
        <taxon>Dikarya</taxon>
        <taxon>Basidiomycota</taxon>
        <taxon>Agaricomycotina</taxon>
        <taxon>Agaricomycetes</taxon>
        <taxon>Agaricomycetidae</taxon>
        <taxon>Agaricales</taxon>
        <taxon>Marasmiineae</taxon>
        <taxon>Mycenaceae</taxon>
        <taxon>Mycena</taxon>
    </lineage>
</organism>
<feature type="compositionally biased region" description="Acidic residues" evidence="1">
    <location>
        <begin position="392"/>
        <end position="414"/>
    </location>
</feature>
<feature type="compositionally biased region" description="Acidic residues" evidence="1">
    <location>
        <begin position="353"/>
        <end position="384"/>
    </location>
</feature>
<feature type="region of interest" description="Disordered" evidence="1">
    <location>
        <begin position="339"/>
        <end position="415"/>
    </location>
</feature>
<evidence type="ECO:0000256" key="1">
    <source>
        <dbReference type="SAM" id="MobiDB-lite"/>
    </source>
</evidence>
<dbReference type="AlphaFoldDB" id="A0AAD6Y6R0"/>
<proteinExistence type="predicted"/>
<name>A0AAD6Y6R0_9AGAR</name>
<dbReference type="EMBL" id="JARJCW010000047">
    <property type="protein sequence ID" value="KAJ7204456.1"/>
    <property type="molecule type" value="Genomic_DNA"/>
</dbReference>
<feature type="region of interest" description="Disordered" evidence="1">
    <location>
        <begin position="477"/>
        <end position="502"/>
    </location>
</feature>
<feature type="compositionally biased region" description="Low complexity" evidence="1">
    <location>
        <begin position="488"/>
        <end position="500"/>
    </location>
</feature>
<comment type="caution">
    <text evidence="2">The sequence shown here is derived from an EMBL/GenBank/DDBJ whole genome shotgun (WGS) entry which is preliminary data.</text>
</comment>
<evidence type="ECO:0000313" key="3">
    <source>
        <dbReference type="Proteomes" id="UP001219525"/>
    </source>
</evidence>